<feature type="compositionally biased region" description="Low complexity" evidence="1">
    <location>
        <begin position="12"/>
        <end position="29"/>
    </location>
</feature>
<dbReference type="Proteomes" id="UP000318571">
    <property type="component" value="Chromosome 7"/>
</dbReference>
<feature type="compositionally biased region" description="Low complexity" evidence="1">
    <location>
        <begin position="55"/>
        <end position="68"/>
    </location>
</feature>
<dbReference type="EMBL" id="VCGU01000008">
    <property type="protein sequence ID" value="TRY71936.1"/>
    <property type="molecule type" value="Genomic_DNA"/>
</dbReference>
<sequence length="694" mass="74540">MSREISEIEGDPQPSNGNGQQGQNLRNGPSKTNGTVEVAGGDPSRVVGGARPKVRSLVLKSSSPVSLPNGILPLGERRNGSSGADLESQGGNASDGNDDTFVYRYKGGTGDGIGVGSYAADLPKSFYTLDVGSDSEPGSYTPSLPGVTGAGQSNLSTELAALIQSEMACEEDQRRLRQRAPNGSVLINGRRPNSPEMMDFLEMDFDGGSQSDSDSRDSGQGGTETNSLLDAILYDPDDFEPGESRLESIQLRRGNLPLEESAANGLDTAEATSEQVPAPALLRTSHAGIVASSSGVTSAPAVTPVTPVTEQLAPMVRSTSLNSPLASATIRPASSGPLVFLKSNCMACTKADTGSLPAIQGPQLNSTENPEVNRVVCGAKLLQRENFIFSQALGSPQTKSVFLTPESRNPSEPSTYQAEPLMDKVMIWSESEACKRQVSQIGKSACGATSLINVLLALNHPFCVDDVSASIKTRLRAEGASLPRYLFSRSNAGATHEDLMEAMKSLSQGEVCSRFFHLFPRRKLSLCSWLSKWVQKGAVPVLTLNCQRDTFLPGQTIPDAWHHQMVFGVGPKGIYCTNPLECVSESNAMEQLSSPSVLLVRRKDIVTRFDDSCDLAEFTTHDDDMWDNFNVLGQVVNVLREHQTFVSDPQSQLELTQHIKIPAAYKSGVTLFMKRANEHVQELLTCPDLELLQS</sequence>
<evidence type="ECO:0000256" key="1">
    <source>
        <dbReference type="SAM" id="MobiDB-lite"/>
    </source>
</evidence>
<accession>A0A553P2M1</accession>
<proteinExistence type="predicted"/>
<gene>
    <name evidence="2" type="ORF">TCAL_11488</name>
</gene>
<organism evidence="2 3">
    <name type="scientific">Tigriopus californicus</name>
    <name type="common">Marine copepod</name>
    <dbReference type="NCBI Taxonomy" id="6832"/>
    <lineage>
        <taxon>Eukaryota</taxon>
        <taxon>Metazoa</taxon>
        <taxon>Ecdysozoa</taxon>
        <taxon>Arthropoda</taxon>
        <taxon>Crustacea</taxon>
        <taxon>Multicrustacea</taxon>
        <taxon>Hexanauplia</taxon>
        <taxon>Copepoda</taxon>
        <taxon>Harpacticoida</taxon>
        <taxon>Harpacticidae</taxon>
        <taxon>Tigriopus</taxon>
    </lineage>
</organism>
<dbReference type="AlphaFoldDB" id="A0A553P2M1"/>
<dbReference type="OrthoDB" id="10064600at2759"/>
<keyword evidence="3" id="KW-1185">Reference proteome</keyword>
<evidence type="ECO:0000313" key="3">
    <source>
        <dbReference type="Proteomes" id="UP000318571"/>
    </source>
</evidence>
<feature type="region of interest" description="Disordered" evidence="1">
    <location>
        <begin position="1"/>
        <end position="98"/>
    </location>
</feature>
<evidence type="ECO:0000313" key="2">
    <source>
        <dbReference type="EMBL" id="TRY71936.1"/>
    </source>
</evidence>
<name>A0A553P2M1_TIGCA</name>
<protein>
    <submittedName>
        <fullName evidence="2">Uncharacterized protein</fullName>
    </submittedName>
</protein>
<reference evidence="2 3" key="1">
    <citation type="journal article" date="2018" name="Nat. Ecol. Evol.">
        <title>Genomic signatures of mitonuclear coevolution across populations of Tigriopus californicus.</title>
        <authorList>
            <person name="Barreto F.S."/>
            <person name="Watson E.T."/>
            <person name="Lima T.G."/>
            <person name="Willett C.S."/>
            <person name="Edmands S."/>
            <person name="Li W."/>
            <person name="Burton R.S."/>
        </authorList>
    </citation>
    <scope>NUCLEOTIDE SEQUENCE [LARGE SCALE GENOMIC DNA]</scope>
    <source>
        <strain evidence="2 3">San Diego</strain>
    </source>
</reference>
<comment type="caution">
    <text evidence="2">The sequence shown here is derived from an EMBL/GenBank/DDBJ whole genome shotgun (WGS) entry which is preliminary data.</text>
</comment>
<feature type="region of interest" description="Disordered" evidence="1">
    <location>
        <begin position="184"/>
        <end position="225"/>
    </location>
</feature>